<dbReference type="Gene3D" id="2.40.50.140">
    <property type="entry name" value="Nucleic acid-binding proteins"/>
    <property type="match status" value="1"/>
</dbReference>
<dbReference type="RefSeq" id="WP_039345087.1">
    <property type="nucleotide sequence ID" value="NZ_PGEZ01000002.1"/>
</dbReference>
<evidence type="ECO:0000313" key="2">
    <source>
        <dbReference type="EMBL" id="PJJ53653.1"/>
    </source>
</evidence>
<organism evidence="2 3">
    <name type="scientific">Mumia flava</name>
    <dbReference type="NCBI Taxonomy" id="1348852"/>
    <lineage>
        <taxon>Bacteria</taxon>
        <taxon>Bacillati</taxon>
        <taxon>Actinomycetota</taxon>
        <taxon>Actinomycetes</taxon>
        <taxon>Propionibacteriales</taxon>
        <taxon>Nocardioidaceae</taxon>
        <taxon>Mumia</taxon>
    </lineage>
</organism>
<dbReference type="SUPFAM" id="SSF50249">
    <property type="entry name" value="Nucleic acid-binding proteins"/>
    <property type="match status" value="1"/>
</dbReference>
<dbReference type="CDD" id="cd04488">
    <property type="entry name" value="RecG_wedge_OBF"/>
    <property type="match status" value="1"/>
</dbReference>
<dbReference type="OrthoDB" id="3268233at2"/>
<name>A0A0B2BJZ5_9ACTN</name>
<keyword evidence="3" id="KW-1185">Reference proteome</keyword>
<feature type="domain" description="OB" evidence="1">
    <location>
        <begin position="44"/>
        <end position="115"/>
    </location>
</feature>
<evidence type="ECO:0000313" key="3">
    <source>
        <dbReference type="Proteomes" id="UP000230842"/>
    </source>
</evidence>
<dbReference type="InterPro" id="IPR016499">
    <property type="entry name" value="NucleicA-bd_Rv2694c_prd"/>
</dbReference>
<proteinExistence type="predicted"/>
<protein>
    <recommendedName>
        <fullName evidence="1">OB domain-containing protein</fullName>
    </recommendedName>
</protein>
<dbReference type="Pfam" id="PF01336">
    <property type="entry name" value="tRNA_anti-codon"/>
    <property type="match status" value="1"/>
</dbReference>
<dbReference type="GO" id="GO:0003676">
    <property type="term" value="F:nucleic acid binding"/>
    <property type="evidence" value="ECO:0007669"/>
    <property type="project" value="InterPro"/>
</dbReference>
<reference evidence="2 3" key="1">
    <citation type="submission" date="2017-11" db="EMBL/GenBank/DDBJ databases">
        <title>Genomic Encyclopedia of Archaeal and Bacterial Type Strains, Phase II (KMG-II): From Individual Species to Whole Genera.</title>
        <authorList>
            <person name="Goeker M."/>
        </authorList>
    </citation>
    <scope>NUCLEOTIDE SEQUENCE [LARGE SCALE GENOMIC DNA]</scope>
    <source>
        <strain evidence="2 3">DSM 27763</strain>
    </source>
</reference>
<dbReference type="EMBL" id="PGEZ01000002">
    <property type="protein sequence ID" value="PJJ53653.1"/>
    <property type="molecule type" value="Genomic_DNA"/>
</dbReference>
<dbReference type="InterPro" id="IPR004365">
    <property type="entry name" value="NA-bd_OB_tRNA"/>
</dbReference>
<comment type="caution">
    <text evidence="2">The sequence shown here is derived from an EMBL/GenBank/DDBJ whole genome shotgun (WGS) entry which is preliminary data.</text>
</comment>
<sequence>MSLLERARSRLSGLQDRAEAAELREEAAGAGCGPVTDQRIGDRVTVHGQLRTVTLRPRSGMCALEAELYDGSGSVTLVWLGRRRITGIDAGRSLTAHGRLGRRDGTTVIYNPRYELSR</sequence>
<dbReference type="InterPro" id="IPR012340">
    <property type="entry name" value="NA-bd_OB-fold"/>
</dbReference>
<accession>A0A0B2BJZ5</accession>
<gene>
    <name evidence="2" type="ORF">CLV56_3144</name>
</gene>
<dbReference type="Proteomes" id="UP000230842">
    <property type="component" value="Unassembled WGS sequence"/>
</dbReference>
<dbReference type="AlphaFoldDB" id="A0A0B2BJZ5"/>
<dbReference type="PIRSF" id="PIRSF006910">
    <property type="entry name" value="NA_bind_Rv2694c_prd"/>
    <property type="match status" value="1"/>
</dbReference>
<evidence type="ECO:0000259" key="1">
    <source>
        <dbReference type="Pfam" id="PF01336"/>
    </source>
</evidence>